<dbReference type="Proteomes" id="UP001459277">
    <property type="component" value="Unassembled WGS sequence"/>
</dbReference>
<keyword evidence="2" id="KW-1185">Reference proteome</keyword>
<evidence type="ECO:0000313" key="1">
    <source>
        <dbReference type="EMBL" id="KAL0011009.1"/>
    </source>
</evidence>
<proteinExistence type="predicted"/>
<accession>A0AAW2DLH6</accession>
<protein>
    <submittedName>
        <fullName evidence="1">Uncharacterized protein</fullName>
    </submittedName>
</protein>
<dbReference type="EMBL" id="JAZDWU010000002">
    <property type="protein sequence ID" value="KAL0011009.1"/>
    <property type="molecule type" value="Genomic_DNA"/>
</dbReference>
<evidence type="ECO:0000313" key="2">
    <source>
        <dbReference type="Proteomes" id="UP001459277"/>
    </source>
</evidence>
<reference evidence="1 2" key="1">
    <citation type="submission" date="2024-01" db="EMBL/GenBank/DDBJ databases">
        <title>A telomere-to-telomere, gap-free genome of sweet tea (Lithocarpus litseifolius).</title>
        <authorList>
            <person name="Zhou J."/>
        </authorList>
    </citation>
    <scope>NUCLEOTIDE SEQUENCE [LARGE SCALE GENOMIC DNA]</scope>
    <source>
        <strain evidence="1">Zhou-2022a</strain>
        <tissue evidence="1">Leaf</tissue>
    </source>
</reference>
<sequence length="195" mass="22513">MRLVDILHKLVVHNKDLTEGNSQNQAKEFCVLSSFVPFTSIGDEWEDEYSQFEPKSSEVHPTNSQSMSLPMIGFEYVNEEQNDSLKKIGGRLSKLEESKFKKPIHVEIHDEDEGEDWDERDKAKYERNKQFEKLIADTMAMKEKMDKMQLAFRKARGMGDCLYNMGGVGFKTPIALPPKFKISDVEKFNGIRDPK</sequence>
<name>A0AAW2DLH6_9ROSI</name>
<gene>
    <name evidence="1" type="ORF">SO802_006117</name>
</gene>
<dbReference type="AlphaFoldDB" id="A0AAW2DLH6"/>
<comment type="caution">
    <text evidence="1">The sequence shown here is derived from an EMBL/GenBank/DDBJ whole genome shotgun (WGS) entry which is preliminary data.</text>
</comment>
<organism evidence="1 2">
    <name type="scientific">Lithocarpus litseifolius</name>
    <dbReference type="NCBI Taxonomy" id="425828"/>
    <lineage>
        <taxon>Eukaryota</taxon>
        <taxon>Viridiplantae</taxon>
        <taxon>Streptophyta</taxon>
        <taxon>Embryophyta</taxon>
        <taxon>Tracheophyta</taxon>
        <taxon>Spermatophyta</taxon>
        <taxon>Magnoliopsida</taxon>
        <taxon>eudicotyledons</taxon>
        <taxon>Gunneridae</taxon>
        <taxon>Pentapetalae</taxon>
        <taxon>rosids</taxon>
        <taxon>fabids</taxon>
        <taxon>Fagales</taxon>
        <taxon>Fagaceae</taxon>
        <taxon>Lithocarpus</taxon>
    </lineage>
</organism>